<evidence type="ECO:0000256" key="2">
    <source>
        <dbReference type="ARBA" id="ARBA00022827"/>
    </source>
</evidence>
<keyword evidence="3" id="KW-0560">Oxidoreductase</keyword>
<dbReference type="PANTHER" id="PTHR23023">
    <property type="entry name" value="DIMETHYLANILINE MONOOXYGENASE"/>
    <property type="match status" value="1"/>
</dbReference>
<evidence type="ECO:0000313" key="6">
    <source>
        <dbReference type="Proteomes" id="UP001610334"/>
    </source>
</evidence>
<protein>
    <submittedName>
        <fullName evidence="5">Dimethylaniline monooxygenase</fullName>
    </submittedName>
</protein>
<keyword evidence="4" id="KW-0472">Membrane</keyword>
<keyword evidence="2" id="KW-0274">FAD</keyword>
<sequence>MQSKEKFDVVIVGAGWYGLIAAYTYLQLSPSASLLIVDDGDDIGGVWNTERIYPNLFAQVGHGLFEYTFYPMKKEGLTKDRYISAKTIHDYLQGFAKEFDLASRTRSQTTVKDARKNQSGEGWILSVETRIDNQGGTEEGSILAEKLIVATGVTSGPFVPQFPKDDTFSKPVIHSSELGPSMEYLTGPEVQRATVLGAAKSAYDTVYMLLKAGKKVDWVIREEGSGPMAIMPPRLARVLNTVDVMGTRALAAFSPAILNTSGVWYRILQKSAVGNYLTKAFWRSVAWYAEWEAGYHTNPNMAKLRPVPEGYGIFWANAGLGLASAPDFWKIINSGDMTVHRTSITAFKDADKVHLANGTVLPTDHVVLCTGWTDNLDLFSDITRQEWGLPSSADLSPKWAKLDAAGDAIVLEKLPFLRRNAPDTANSHSQRRPWRLYRRLVSPHMSAAGDRSVFFPGQIHSVYTPLVAEIQALWGVAFMLGRLDLPQLEDMEEEVAVWCSWTKRRYLEQGRRHAYSIYDYLAYVDTLAKDLGINTKRKSNPISEMFASYRPRDWKGLIPEFLEAEKKRLGEAKVNRTANGYSDGRK</sequence>
<dbReference type="Pfam" id="PF13738">
    <property type="entry name" value="Pyr_redox_3"/>
    <property type="match status" value="1"/>
</dbReference>
<proteinExistence type="predicted"/>
<keyword evidence="6" id="KW-1185">Reference proteome</keyword>
<gene>
    <name evidence="5" type="ORF">BJX63DRAFT_437926</name>
</gene>
<dbReference type="GO" id="GO:0004497">
    <property type="term" value="F:monooxygenase activity"/>
    <property type="evidence" value="ECO:0007669"/>
    <property type="project" value="UniProtKB-KW"/>
</dbReference>
<organism evidence="5 6">
    <name type="scientific">Aspergillus granulosus</name>
    <dbReference type="NCBI Taxonomy" id="176169"/>
    <lineage>
        <taxon>Eukaryota</taxon>
        <taxon>Fungi</taxon>
        <taxon>Dikarya</taxon>
        <taxon>Ascomycota</taxon>
        <taxon>Pezizomycotina</taxon>
        <taxon>Eurotiomycetes</taxon>
        <taxon>Eurotiomycetidae</taxon>
        <taxon>Eurotiales</taxon>
        <taxon>Aspergillaceae</taxon>
        <taxon>Aspergillus</taxon>
        <taxon>Aspergillus subgen. Nidulantes</taxon>
    </lineage>
</organism>
<keyword evidence="1" id="KW-0285">Flavoprotein</keyword>
<evidence type="ECO:0000256" key="4">
    <source>
        <dbReference type="SAM" id="Phobius"/>
    </source>
</evidence>
<name>A0ABR4GTQ4_9EURO</name>
<dbReference type="InterPro" id="IPR050346">
    <property type="entry name" value="FMO-like"/>
</dbReference>
<evidence type="ECO:0000313" key="5">
    <source>
        <dbReference type="EMBL" id="KAL2802401.1"/>
    </source>
</evidence>
<dbReference type="SUPFAM" id="SSF51905">
    <property type="entry name" value="FAD/NAD(P)-binding domain"/>
    <property type="match status" value="2"/>
</dbReference>
<keyword evidence="4" id="KW-1133">Transmembrane helix</keyword>
<evidence type="ECO:0000256" key="3">
    <source>
        <dbReference type="ARBA" id="ARBA00023002"/>
    </source>
</evidence>
<feature type="transmembrane region" description="Helical" evidence="4">
    <location>
        <begin position="7"/>
        <end position="26"/>
    </location>
</feature>
<reference evidence="5 6" key="1">
    <citation type="submission" date="2024-07" db="EMBL/GenBank/DDBJ databases">
        <title>Section-level genome sequencing and comparative genomics of Aspergillus sections Usti and Cavernicolus.</title>
        <authorList>
            <consortium name="Lawrence Berkeley National Laboratory"/>
            <person name="Nybo J.L."/>
            <person name="Vesth T.C."/>
            <person name="Theobald S."/>
            <person name="Frisvad J.C."/>
            <person name="Larsen T.O."/>
            <person name="Kjaerboelling I."/>
            <person name="Rothschild-Mancinelli K."/>
            <person name="Lyhne E.K."/>
            <person name="Kogle M.E."/>
            <person name="Barry K."/>
            <person name="Clum A."/>
            <person name="Na H."/>
            <person name="Ledsgaard L."/>
            <person name="Lin J."/>
            <person name="Lipzen A."/>
            <person name="Kuo A."/>
            <person name="Riley R."/>
            <person name="Mondo S."/>
            <person name="Labutti K."/>
            <person name="Haridas S."/>
            <person name="Pangalinan J."/>
            <person name="Salamov A.A."/>
            <person name="Simmons B.A."/>
            <person name="Magnuson J.K."/>
            <person name="Chen J."/>
            <person name="Drula E."/>
            <person name="Henrissat B."/>
            <person name="Wiebenga A."/>
            <person name="Lubbers R.J."/>
            <person name="Gomes A.C."/>
            <person name="Makela M.R."/>
            <person name="Stajich J."/>
            <person name="Grigoriev I.V."/>
            <person name="Mortensen U.H."/>
            <person name="De Vries R.P."/>
            <person name="Baker S.E."/>
            <person name="Andersen M.R."/>
        </authorList>
    </citation>
    <scope>NUCLEOTIDE SEQUENCE [LARGE SCALE GENOMIC DNA]</scope>
    <source>
        <strain evidence="5 6">CBS 588.65</strain>
    </source>
</reference>
<keyword evidence="4" id="KW-0812">Transmembrane</keyword>
<evidence type="ECO:0000256" key="1">
    <source>
        <dbReference type="ARBA" id="ARBA00022630"/>
    </source>
</evidence>
<dbReference type="InterPro" id="IPR036188">
    <property type="entry name" value="FAD/NAD-bd_sf"/>
</dbReference>
<dbReference type="EMBL" id="JBFXLT010000186">
    <property type="protein sequence ID" value="KAL2802401.1"/>
    <property type="molecule type" value="Genomic_DNA"/>
</dbReference>
<keyword evidence="5" id="KW-0503">Monooxygenase</keyword>
<comment type="caution">
    <text evidence="5">The sequence shown here is derived from an EMBL/GenBank/DDBJ whole genome shotgun (WGS) entry which is preliminary data.</text>
</comment>
<dbReference type="Proteomes" id="UP001610334">
    <property type="component" value="Unassembled WGS sequence"/>
</dbReference>
<accession>A0ABR4GTQ4</accession>
<dbReference type="Gene3D" id="3.50.50.60">
    <property type="entry name" value="FAD/NAD(P)-binding domain"/>
    <property type="match status" value="2"/>
</dbReference>